<keyword evidence="3" id="KW-1185">Reference proteome</keyword>
<accession>A0A4C1T8Z2</accession>
<protein>
    <submittedName>
        <fullName evidence="2">Uncharacterized protein</fullName>
    </submittedName>
</protein>
<proteinExistence type="predicted"/>
<organism evidence="2 3">
    <name type="scientific">Eumeta variegata</name>
    <name type="common">Bagworm moth</name>
    <name type="synonym">Eumeta japonica</name>
    <dbReference type="NCBI Taxonomy" id="151549"/>
    <lineage>
        <taxon>Eukaryota</taxon>
        <taxon>Metazoa</taxon>
        <taxon>Ecdysozoa</taxon>
        <taxon>Arthropoda</taxon>
        <taxon>Hexapoda</taxon>
        <taxon>Insecta</taxon>
        <taxon>Pterygota</taxon>
        <taxon>Neoptera</taxon>
        <taxon>Endopterygota</taxon>
        <taxon>Lepidoptera</taxon>
        <taxon>Glossata</taxon>
        <taxon>Ditrysia</taxon>
        <taxon>Tineoidea</taxon>
        <taxon>Psychidae</taxon>
        <taxon>Oiketicinae</taxon>
        <taxon>Eumeta</taxon>
    </lineage>
</organism>
<gene>
    <name evidence="2" type="ORF">EVAR_91821_1</name>
</gene>
<name>A0A4C1T8Z2_EUMVA</name>
<dbReference type="EMBL" id="BGZK01004728">
    <property type="protein sequence ID" value="GBP10606.1"/>
    <property type="molecule type" value="Genomic_DNA"/>
</dbReference>
<evidence type="ECO:0000313" key="3">
    <source>
        <dbReference type="Proteomes" id="UP000299102"/>
    </source>
</evidence>
<evidence type="ECO:0000256" key="1">
    <source>
        <dbReference type="SAM" id="MobiDB-lite"/>
    </source>
</evidence>
<dbReference type="Proteomes" id="UP000299102">
    <property type="component" value="Unassembled WGS sequence"/>
</dbReference>
<reference evidence="2 3" key="1">
    <citation type="journal article" date="2019" name="Commun. Biol.">
        <title>The bagworm genome reveals a unique fibroin gene that provides high tensile strength.</title>
        <authorList>
            <person name="Kono N."/>
            <person name="Nakamura H."/>
            <person name="Ohtoshi R."/>
            <person name="Tomita M."/>
            <person name="Numata K."/>
            <person name="Arakawa K."/>
        </authorList>
    </citation>
    <scope>NUCLEOTIDE SEQUENCE [LARGE SCALE GENOMIC DNA]</scope>
</reference>
<feature type="region of interest" description="Disordered" evidence="1">
    <location>
        <begin position="1"/>
        <end position="38"/>
    </location>
</feature>
<sequence>MSPSAGARHIGSRARRAPESVSTPSTTSARSDRRGADTCASLQARGARCRRVARCGSAAGAPDQEVVRREALGLGRFDVHLRQRSDDASASAVGVENFFARALSQCSGQRGFDRSHQRSQAPPMFGAPGGMNFQVMVRTSASFFTSRVPLCMFISSLFAPTKFVPLSEYITRSSSSSDESTQSQYHGV</sequence>
<feature type="compositionally biased region" description="Polar residues" evidence="1">
    <location>
        <begin position="20"/>
        <end position="29"/>
    </location>
</feature>
<evidence type="ECO:0000313" key="2">
    <source>
        <dbReference type="EMBL" id="GBP10606.1"/>
    </source>
</evidence>
<dbReference type="AlphaFoldDB" id="A0A4C1T8Z2"/>
<comment type="caution">
    <text evidence="2">The sequence shown here is derived from an EMBL/GenBank/DDBJ whole genome shotgun (WGS) entry which is preliminary data.</text>
</comment>